<evidence type="ECO:0000313" key="2">
    <source>
        <dbReference type="Proteomes" id="UP001597186"/>
    </source>
</evidence>
<evidence type="ECO:0000313" key="1">
    <source>
        <dbReference type="EMBL" id="MFD1508279.1"/>
    </source>
</evidence>
<dbReference type="InterPro" id="IPR025187">
    <property type="entry name" value="DUF4112"/>
</dbReference>
<accession>A0ABW4EEF7</accession>
<protein>
    <submittedName>
        <fullName evidence="1">DUF4112 domain-containing protein</fullName>
    </submittedName>
</protein>
<gene>
    <name evidence="1" type="ORF">ACFTOW_02545</name>
</gene>
<dbReference type="PANTHER" id="PTHR35519">
    <property type="entry name" value="MEMBRANE PROTEINS"/>
    <property type="match status" value="1"/>
</dbReference>
<sequence>MSPSPPDSAARHADLASRLDRLDALAQRMDAAFRIPFTRIRFGWDGILGLLPGVGDTLAVAPAIYIVQQAHDMGASRLLLARMSTNIGIDWLVGLVPLVGDILDVGVKSNTRNLALLRQHLQKRNRGSNSMT</sequence>
<dbReference type="RefSeq" id="WP_379912745.1">
    <property type="nucleotide sequence ID" value="NZ_JBHUDD010000027.1"/>
</dbReference>
<dbReference type="Proteomes" id="UP001597186">
    <property type="component" value="Unassembled WGS sequence"/>
</dbReference>
<reference evidence="2" key="1">
    <citation type="journal article" date="2019" name="Int. J. Syst. Evol. Microbiol.">
        <title>The Global Catalogue of Microorganisms (GCM) 10K type strain sequencing project: providing services to taxonomists for standard genome sequencing and annotation.</title>
        <authorList>
            <consortium name="The Broad Institute Genomics Platform"/>
            <consortium name="The Broad Institute Genome Sequencing Center for Infectious Disease"/>
            <person name="Wu L."/>
            <person name="Ma J."/>
        </authorList>
    </citation>
    <scope>NUCLEOTIDE SEQUENCE [LARGE SCALE GENOMIC DNA]</scope>
    <source>
        <strain evidence="2">CGMCC 1.12477</strain>
    </source>
</reference>
<dbReference type="EMBL" id="JBHUDD010000027">
    <property type="protein sequence ID" value="MFD1508279.1"/>
    <property type="molecule type" value="Genomic_DNA"/>
</dbReference>
<keyword evidence="2" id="KW-1185">Reference proteome</keyword>
<dbReference type="PANTHER" id="PTHR35519:SF2">
    <property type="entry name" value="PH DOMAIN PROTEIN"/>
    <property type="match status" value="1"/>
</dbReference>
<dbReference type="Pfam" id="PF13430">
    <property type="entry name" value="DUF4112"/>
    <property type="match status" value="1"/>
</dbReference>
<name>A0ABW4EEF7_9RHOB</name>
<organism evidence="1 2">
    <name type="scientific">Lacimonas salitolerans</name>
    <dbReference type="NCBI Taxonomy" id="1323750"/>
    <lineage>
        <taxon>Bacteria</taxon>
        <taxon>Pseudomonadati</taxon>
        <taxon>Pseudomonadota</taxon>
        <taxon>Alphaproteobacteria</taxon>
        <taxon>Rhodobacterales</taxon>
        <taxon>Paracoccaceae</taxon>
        <taxon>Lacimonas</taxon>
    </lineage>
</organism>
<comment type="caution">
    <text evidence="1">The sequence shown here is derived from an EMBL/GenBank/DDBJ whole genome shotgun (WGS) entry which is preliminary data.</text>
</comment>
<proteinExistence type="predicted"/>